<keyword evidence="3" id="KW-1185">Reference proteome</keyword>
<dbReference type="PANTHER" id="PTHR46599:SF3">
    <property type="entry name" value="PIGGYBAC TRANSPOSABLE ELEMENT-DERIVED PROTEIN 4"/>
    <property type="match status" value="1"/>
</dbReference>
<dbReference type="PANTHER" id="PTHR46599">
    <property type="entry name" value="PIGGYBAC TRANSPOSABLE ELEMENT-DERIVED PROTEIN 4"/>
    <property type="match status" value="1"/>
</dbReference>
<sequence>MSPTVLAVPGSDDPSPIDIYNLFITDELIAEWKTKTNRYAGKVISSKELQLLSNRSRLKKWKPVTLREMREFIAICIHIGLITKPTLHDYWTRHPGLHSSYCSKVMDRERYLSILAFFHIADNGTILPADNPDHDPIDKIRPVI</sequence>
<evidence type="ECO:0000313" key="3">
    <source>
        <dbReference type="Proteomes" id="UP001283361"/>
    </source>
</evidence>
<feature type="domain" description="PiggyBac transposable element-derived protein" evidence="1">
    <location>
        <begin position="15"/>
        <end position="144"/>
    </location>
</feature>
<gene>
    <name evidence="2" type="ORF">RRG08_007534</name>
</gene>
<evidence type="ECO:0000313" key="2">
    <source>
        <dbReference type="EMBL" id="KAK3743295.1"/>
    </source>
</evidence>
<dbReference type="Pfam" id="PF13843">
    <property type="entry name" value="DDE_Tnp_1_7"/>
    <property type="match status" value="1"/>
</dbReference>
<comment type="caution">
    <text evidence="2">The sequence shown here is derived from an EMBL/GenBank/DDBJ whole genome shotgun (WGS) entry which is preliminary data.</text>
</comment>
<dbReference type="AlphaFoldDB" id="A0AAE1CXK8"/>
<organism evidence="2 3">
    <name type="scientific">Elysia crispata</name>
    <name type="common">lettuce slug</name>
    <dbReference type="NCBI Taxonomy" id="231223"/>
    <lineage>
        <taxon>Eukaryota</taxon>
        <taxon>Metazoa</taxon>
        <taxon>Spiralia</taxon>
        <taxon>Lophotrochozoa</taxon>
        <taxon>Mollusca</taxon>
        <taxon>Gastropoda</taxon>
        <taxon>Heterobranchia</taxon>
        <taxon>Euthyneura</taxon>
        <taxon>Panpulmonata</taxon>
        <taxon>Sacoglossa</taxon>
        <taxon>Placobranchoidea</taxon>
        <taxon>Plakobranchidae</taxon>
        <taxon>Elysia</taxon>
    </lineage>
</organism>
<dbReference type="EMBL" id="JAWDGP010006317">
    <property type="protein sequence ID" value="KAK3743295.1"/>
    <property type="molecule type" value="Genomic_DNA"/>
</dbReference>
<accession>A0AAE1CXK8</accession>
<protein>
    <recommendedName>
        <fullName evidence="1">PiggyBac transposable element-derived protein domain-containing protein</fullName>
    </recommendedName>
</protein>
<evidence type="ECO:0000259" key="1">
    <source>
        <dbReference type="Pfam" id="PF13843"/>
    </source>
</evidence>
<name>A0AAE1CXK8_9GAST</name>
<dbReference type="InterPro" id="IPR029526">
    <property type="entry name" value="PGBD"/>
</dbReference>
<reference evidence="2" key="1">
    <citation type="journal article" date="2023" name="G3 (Bethesda)">
        <title>A reference genome for the long-term kleptoplast-retaining sea slug Elysia crispata morphotype clarki.</title>
        <authorList>
            <person name="Eastman K.E."/>
            <person name="Pendleton A.L."/>
            <person name="Shaikh M.A."/>
            <person name="Suttiyut T."/>
            <person name="Ogas R."/>
            <person name="Tomko P."/>
            <person name="Gavelis G."/>
            <person name="Widhalm J.R."/>
            <person name="Wisecaver J.H."/>
        </authorList>
    </citation>
    <scope>NUCLEOTIDE SEQUENCE</scope>
    <source>
        <strain evidence="2">ECLA1</strain>
    </source>
</reference>
<proteinExistence type="predicted"/>
<dbReference type="Proteomes" id="UP001283361">
    <property type="component" value="Unassembled WGS sequence"/>
</dbReference>